<evidence type="ECO:0000259" key="2">
    <source>
        <dbReference type="Pfam" id="PF10728"/>
    </source>
</evidence>
<dbReference type="Pfam" id="PF10728">
    <property type="entry name" value="DUF2520"/>
    <property type="match status" value="1"/>
</dbReference>
<evidence type="ECO:0000313" key="3">
    <source>
        <dbReference type="EMBL" id="GGF91840.1"/>
    </source>
</evidence>
<dbReference type="SUPFAM" id="SSF48179">
    <property type="entry name" value="6-phosphogluconate dehydrogenase C-terminal domain-like"/>
    <property type="match status" value="1"/>
</dbReference>
<dbReference type="InterPro" id="IPR018931">
    <property type="entry name" value="DUF2520"/>
</dbReference>
<dbReference type="Gene3D" id="1.10.1040.20">
    <property type="entry name" value="ProC-like, C-terminal domain"/>
    <property type="match status" value="1"/>
</dbReference>
<evidence type="ECO:0000256" key="1">
    <source>
        <dbReference type="ARBA" id="ARBA00023002"/>
    </source>
</evidence>
<reference evidence="3" key="2">
    <citation type="submission" date="2020-09" db="EMBL/GenBank/DDBJ databases">
        <authorList>
            <person name="Sun Q."/>
            <person name="Zhou Y."/>
        </authorList>
    </citation>
    <scope>NUCLEOTIDE SEQUENCE</scope>
    <source>
        <strain evidence="3">CGMCC 1.12181</strain>
    </source>
</reference>
<dbReference type="Proteomes" id="UP000605253">
    <property type="component" value="Unassembled WGS sequence"/>
</dbReference>
<dbReference type="RefSeq" id="WP_188364737.1">
    <property type="nucleotide sequence ID" value="NZ_BAABJF010000015.1"/>
</dbReference>
<dbReference type="InterPro" id="IPR037108">
    <property type="entry name" value="TM1727-like_C_sf"/>
</dbReference>
<sequence>MQRQVPTTYLLIGDGRLARHLAHYFTAQKLLFEQWSRRRHDDQILQKMAADADCVLLLIDDDQIDDFINSHAFLTVKTLIHCSGSLVSRFSRACHPLMTFGDTLYPDSFYTNIPFVCDEEANFNQLFPQLNNPSFSLSQSKKSLYHAMAVMAANFPQFIWQSLFQMWDENLNLPHQLLKPLVQQSMLNSFESPQKAPTGPFVRGDSKTIERHQQALKHTPLADLYECFHHWILNKEGGVRV</sequence>
<keyword evidence="1" id="KW-0560">Oxidoreductase</keyword>
<dbReference type="InterPro" id="IPR008927">
    <property type="entry name" value="6-PGluconate_DH-like_C_sf"/>
</dbReference>
<keyword evidence="4" id="KW-1185">Reference proteome</keyword>
<protein>
    <recommendedName>
        <fullName evidence="2">DUF2520 domain-containing protein</fullName>
    </recommendedName>
</protein>
<name>A0A917CKQ3_9GAMM</name>
<reference evidence="3" key="1">
    <citation type="journal article" date="2014" name="Int. J. Syst. Evol. Microbiol.">
        <title>Complete genome sequence of Corynebacterium casei LMG S-19264T (=DSM 44701T), isolated from a smear-ripened cheese.</title>
        <authorList>
            <consortium name="US DOE Joint Genome Institute (JGI-PGF)"/>
            <person name="Walter F."/>
            <person name="Albersmeier A."/>
            <person name="Kalinowski J."/>
            <person name="Ruckert C."/>
        </authorList>
    </citation>
    <scope>NUCLEOTIDE SEQUENCE</scope>
    <source>
        <strain evidence="3">CGMCC 1.12181</strain>
    </source>
</reference>
<dbReference type="PANTHER" id="PTHR40459">
    <property type="entry name" value="CONSERVED HYPOTHETICAL ALANINE AND LEUCINE RICH PROTEIN"/>
    <property type="match status" value="1"/>
</dbReference>
<dbReference type="Gene3D" id="3.40.50.720">
    <property type="entry name" value="NAD(P)-binding Rossmann-like Domain"/>
    <property type="match status" value="1"/>
</dbReference>
<evidence type="ECO:0000313" key="4">
    <source>
        <dbReference type="Proteomes" id="UP000605253"/>
    </source>
</evidence>
<dbReference type="AlphaFoldDB" id="A0A917CKQ3"/>
<dbReference type="GO" id="GO:0016491">
    <property type="term" value="F:oxidoreductase activity"/>
    <property type="evidence" value="ECO:0007669"/>
    <property type="project" value="UniProtKB-KW"/>
</dbReference>
<feature type="domain" description="DUF2520" evidence="2">
    <location>
        <begin position="123"/>
        <end position="226"/>
    </location>
</feature>
<dbReference type="EMBL" id="BMEO01000004">
    <property type="protein sequence ID" value="GGF91840.1"/>
    <property type="molecule type" value="Genomic_DNA"/>
</dbReference>
<comment type="caution">
    <text evidence="3">The sequence shown here is derived from an EMBL/GenBank/DDBJ whole genome shotgun (WGS) entry which is preliminary data.</text>
</comment>
<organism evidence="3 4">
    <name type="scientific">Marinicella pacifica</name>
    <dbReference type="NCBI Taxonomy" id="1171543"/>
    <lineage>
        <taxon>Bacteria</taxon>
        <taxon>Pseudomonadati</taxon>
        <taxon>Pseudomonadota</taxon>
        <taxon>Gammaproteobacteria</taxon>
        <taxon>Lysobacterales</taxon>
        <taxon>Marinicellaceae</taxon>
        <taxon>Marinicella</taxon>
    </lineage>
</organism>
<proteinExistence type="predicted"/>
<gene>
    <name evidence="3" type="ORF">GCM10011365_11320</name>
</gene>
<dbReference type="PANTHER" id="PTHR40459:SF1">
    <property type="entry name" value="CONSERVED HYPOTHETICAL ALANINE AND LEUCINE RICH PROTEIN"/>
    <property type="match status" value="1"/>
</dbReference>
<accession>A0A917CKQ3</accession>